<organism evidence="1 2">
    <name type="scientific">Spirosoma fluviale</name>
    <dbReference type="NCBI Taxonomy" id="1597977"/>
    <lineage>
        <taxon>Bacteria</taxon>
        <taxon>Pseudomonadati</taxon>
        <taxon>Bacteroidota</taxon>
        <taxon>Cytophagia</taxon>
        <taxon>Cytophagales</taxon>
        <taxon>Cytophagaceae</taxon>
        <taxon>Spirosoma</taxon>
    </lineage>
</organism>
<reference evidence="2" key="1">
    <citation type="submission" date="2017-09" db="EMBL/GenBank/DDBJ databases">
        <authorList>
            <person name="Varghese N."/>
            <person name="Submissions S."/>
        </authorList>
    </citation>
    <scope>NUCLEOTIDE SEQUENCE [LARGE SCALE GENOMIC DNA]</scope>
    <source>
        <strain evidence="2">DSM 29961</strain>
    </source>
</reference>
<evidence type="ECO:0000313" key="1">
    <source>
        <dbReference type="EMBL" id="SOD90027.1"/>
    </source>
</evidence>
<evidence type="ECO:0000313" key="2">
    <source>
        <dbReference type="Proteomes" id="UP000219452"/>
    </source>
</evidence>
<dbReference type="Proteomes" id="UP000219452">
    <property type="component" value="Unassembled WGS sequence"/>
</dbReference>
<dbReference type="AlphaFoldDB" id="A0A286G396"/>
<keyword evidence="2" id="KW-1185">Reference proteome</keyword>
<protein>
    <submittedName>
        <fullName evidence="1">Uncharacterized protein</fullName>
    </submittedName>
</protein>
<gene>
    <name evidence="1" type="ORF">SAMN06269250_3272</name>
</gene>
<sequence length="37" mass="4368">MILFFMSLYSIFKQAHTPVDHGYKVSFIYILSDIITQ</sequence>
<accession>A0A286G396</accession>
<name>A0A286G396_9BACT</name>
<dbReference type="EMBL" id="OCNH01000002">
    <property type="protein sequence ID" value="SOD90027.1"/>
    <property type="molecule type" value="Genomic_DNA"/>
</dbReference>
<proteinExistence type="predicted"/>